<protein>
    <recommendedName>
        <fullName evidence="6">TF-B3 domain-containing protein</fullName>
    </recommendedName>
</protein>
<name>A0AA88W024_9ASTE</name>
<gene>
    <name evidence="7" type="ORF">RJ639_007570</name>
</gene>
<comment type="caution">
    <text evidence="7">The sequence shown here is derived from an EMBL/GenBank/DDBJ whole genome shotgun (WGS) entry which is preliminary data.</text>
</comment>
<keyword evidence="5" id="KW-0539">Nucleus</keyword>
<evidence type="ECO:0000259" key="6">
    <source>
        <dbReference type="PROSITE" id="PS50863"/>
    </source>
</evidence>
<dbReference type="Gene3D" id="2.40.330.10">
    <property type="entry name" value="DNA-binding pseudobarrel domain"/>
    <property type="match status" value="1"/>
</dbReference>
<evidence type="ECO:0000313" key="8">
    <source>
        <dbReference type="Proteomes" id="UP001188597"/>
    </source>
</evidence>
<evidence type="ECO:0000256" key="2">
    <source>
        <dbReference type="ARBA" id="ARBA00023015"/>
    </source>
</evidence>
<dbReference type="GO" id="GO:0003677">
    <property type="term" value="F:DNA binding"/>
    <property type="evidence" value="ECO:0007669"/>
    <property type="project" value="UniProtKB-KW"/>
</dbReference>
<dbReference type="EMBL" id="JAVXUP010001036">
    <property type="protein sequence ID" value="KAK3016943.1"/>
    <property type="molecule type" value="Genomic_DNA"/>
</dbReference>
<keyword evidence="8" id="KW-1185">Reference proteome</keyword>
<keyword evidence="4" id="KW-0804">Transcription</keyword>
<keyword evidence="3" id="KW-0238">DNA-binding</keyword>
<evidence type="ECO:0000256" key="4">
    <source>
        <dbReference type="ARBA" id="ARBA00023163"/>
    </source>
</evidence>
<dbReference type="Pfam" id="PF02362">
    <property type="entry name" value="B3"/>
    <property type="match status" value="1"/>
</dbReference>
<dbReference type="AlphaFoldDB" id="A0AA88W024"/>
<dbReference type="PANTHER" id="PTHR23354:SF74">
    <property type="entry name" value="TLD-DOMAIN CONTAINING NUCLEOLAR PROTEIN"/>
    <property type="match status" value="1"/>
</dbReference>
<dbReference type="Proteomes" id="UP001188597">
    <property type="component" value="Unassembled WGS sequence"/>
</dbReference>
<evidence type="ECO:0000256" key="1">
    <source>
        <dbReference type="ARBA" id="ARBA00004123"/>
    </source>
</evidence>
<proteinExistence type="predicted"/>
<dbReference type="SUPFAM" id="SSF101936">
    <property type="entry name" value="DNA-binding pseudobarrel domain"/>
    <property type="match status" value="1"/>
</dbReference>
<feature type="domain" description="TF-B3" evidence="6">
    <location>
        <begin position="1"/>
        <end position="61"/>
    </location>
</feature>
<keyword evidence="2" id="KW-0805">Transcription regulation</keyword>
<evidence type="ECO:0000313" key="7">
    <source>
        <dbReference type="EMBL" id="KAK3016943.1"/>
    </source>
</evidence>
<dbReference type="InterPro" id="IPR015300">
    <property type="entry name" value="DNA-bd_pseudobarrel_sf"/>
</dbReference>
<dbReference type="PROSITE" id="PS50863">
    <property type="entry name" value="B3"/>
    <property type="match status" value="1"/>
</dbReference>
<dbReference type="GO" id="GO:0005634">
    <property type="term" value="C:nucleus"/>
    <property type="evidence" value="ECO:0007669"/>
    <property type="project" value="UniProtKB-SubCell"/>
</dbReference>
<dbReference type="PANTHER" id="PTHR23354">
    <property type="entry name" value="NUCLEOLAR PROTEIN 7/ESTROGEN RECEPTOR COACTIVATOR-RELATED"/>
    <property type="match status" value="1"/>
</dbReference>
<comment type="subcellular location">
    <subcellularLocation>
        <location evidence="1">Nucleus</location>
    </subcellularLocation>
</comment>
<evidence type="ECO:0000256" key="5">
    <source>
        <dbReference type="ARBA" id="ARBA00023242"/>
    </source>
</evidence>
<sequence length="155" mass="17439">MILMYEERSSWPATLRCKGKRSIIGRGCREFFKANGIAVGDAFKLELIANGKKPIMNFYHTTALTIPSIATRCKGSTVKQGISLRTLIRKSADLSGPCLLMTGDMQGAVFGGLLECPLKPIPKRKYQKCFWYVMEDGFWFNNFFPETKRLESGPT</sequence>
<evidence type="ECO:0000256" key="3">
    <source>
        <dbReference type="ARBA" id="ARBA00023125"/>
    </source>
</evidence>
<organism evidence="7 8">
    <name type="scientific">Escallonia herrerae</name>
    <dbReference type="NCBI Taxonomy" id="1293975"/>
    <lineage>
        <taxon>Eukaryota</taxon>
        <taxon>Viridiplantae</taxon>
        <taxon>Streptophyta</taxon>
        <taxon>Embryophyta</taxon>
        <taxon>Tracheophyta</taxon>
        <taxon>Spermatophyta</taxon>
        <taxon>Magnoliopsida</taxon>
        <taxon>eudicotyledons</taxon>
        <taxon>Gunneridae</taxon>
        <taxon>Pentapetalae</taxon>
        <taxon>asterids</taxon>
        <taxon>campanulids</taxon>
        <taxon>Escalloniales</taxon>
        <taxon>Escalloniaceae</taxon>
        <taxon>Escallonia</taxon>
    </lineage>
</organism>
<reference evidence="7" key="1">
    <citation type="submission" date="2022-12" db="EMBL/GenBank/DDBJ databases">
        <title>Draft genome assemblies for two species of Escallonia (Escalloniales).</title>
        <authorList>
            <person name="Chanderbali A."/>
            <person name="Dervinis C."/>
            <person name="Anghel I."/>
            <person name="Soltis D."/>
            <person name="Soltis P."/>
            <person name="Zapata F."/>
        </authorList>
    </citation>
    <scope>NUCLEOTIDE SEQUENCE</scope>
    <source>
        <strain evidence="7">UCBG64.0493</strain>
        <tissue evidence="7">Leaf</tissue>
    </source>
</reference>
<dbReference type="InterPro" id="IPR003340">
    <property type="entry name" value="B3_DNA-bd"/>
</dbReference>
<accession>A0AA88W024</accession>